<accession>A0A5A7Q9Q5</accession>
<gene>
    <name evidence="1" type="ORF">STAS_17493</name>
</gene>
<proteinExistence type="predicted"/>
<evidence type="ECO:0000313" key="1">
    <source>
        <dbReference type="EMBL" id="GER40801.1"/>
    </source>
</evidence>
<comment type="caution">
    <text evidence="1">The sequence shown here is derived from an EMBL/GenBank/DDBJ whole genome shotgun (WGS) entry which is preliminary data.</text>
</comment>
<protein>
    <submittedName>
        <fullName evidence="1">Homocitrate synthase</fullName>
    </submittedName>
</protein>
<organism evidence="1 2">
    <name type="scientific">Striga asiatica</name>
    <name type="common">Asiatic witchweed</name>
    <name type="synonym">Buchnera asiatica</name>
    <dbReference type="NCBI Taxonomy" id="4170"/>
    <lineage>
        <taxon>Eukaryota</taxon>
        <taxon>Viridiplantae</taxon>
        <taxon>Streptophyta</taxon>
        <taxon>Embryophyta</taxon>
        <taxon>Tracheophyta</taxon>
        <taxon>Spermatophyta</taxon>
        <taxon>Magnoliopsida</taxon>
        <taxon>eudicotyledons</taxon>
        <taxon>Gunneridae</taxon>
        <taxon>Pentapetalae</taxon>
        <taxon>asterids</taxon>
        <taxon>lamiids</taxon>
        <taxon>Lamiales</taxon>
        <taxon>Orobanchaceae</taxon>
        <taxon>Buchnereae</taxon>
        <taxon>Striga</taxon>
    </lineage>
</organism>
<keyword evidence="2" id="KW-1185">Reference proteome</keyword>
<sequence>MRLLSSPEHLVDDRDPILKKYARTSLSILEHLAGDRVHIPIEFAGIPLKSGIYRHLASKSGAHSDGIRWVHNQMEFAGTPPEYGIYKHLASKLGAHSDEIRWDSTRIWDL</sequence>
<dbReference type="AlphaFoldDB" id="A0A5A7Q9Q5"/>
<evidence type="ECO:0000313" key="2">
    <source>
        <dbReference type="Proteomes" id="UP000325081"/>
    </source>
</evidence>
<dbReference type="EMBL" id="BKCP01005961">
    <property type="protein sequence ID" value="GER40801.1"/>
    <property type="molecule type" value="Genomic_DNA"/>
</dbReference>
<reference evidence="2" key="1">
    <citation type="journal article" date="2019" name="Curr. Biol.">
        <title>Genome Sequence of Striga asiatica Provides Insight into the Evolution of Plant Parasitism.</title>
        <authorList>
            <person name="Yoshida S."/>
            <person name="Kim S."/>
            <person name="Wafula E.K."/>
            <person name="Tanskanen J."/>
            <person name="Kim Y.M."/>
            <person name="Honaas L."/>
            <person name="Yang Z."/>
            <person name="Spallek T."/>
            <person name="Conn C.E."/>
            <person name="Ichihashi Y."/>
            <person name="Cheong K."/>
            <person name="Cui S."/>
            <person name="Der J.P."/>
            <person name="Gundlach H."/>
            <person name="Jiao Y."/>
            <person name="Hori C."/>
            <person name="Ishida J.K."/>
            <person name="Kasahara H."/>
            <person name="Kiba T."/>
            <person name="Kim M.S."/>
            <person name="Koo N."/>
            <person name="Laohavisit A."/>
            <person name="Lee Y.H."/>
            <person name="Lumba S."/>
            <person name="McCourt P."/>
            <person name="Mortimer J.C."/>
            <person name="Mutuku J.M."/>
            <person name="Nomura T."/>
            <person name="Sasaki-Sekimoto Y."/>
            <person name="Seto Y."/>
            <person name="Wang Y."/>
            <person name="Wakatake T."/>
            <person name="Sakakibara H."/>
            <person name="Demura T."/>
            <person name="Yamaguchi S."/>
            <person name="Yoneyama K."/>
            <person name="Manabe R.I."/>
            <person name="Nelson D.C."/>
            <person name="Schulman A.H."/>
            <person name="Timko M.P."/>
            <person name="dePamphilis C.W."/>
            <person name="Choi D."/>
            <person name="Shirasu K."/>
        </authorList>
    </citation>
    <scope>NUCLEOTIDE SEQUENCE [LARGE SCALE GENOMIC DNA]</scope>
    <source>
        <strain evidence="2">cv. UVA1</strain>
    </source>
</reference>
<name>A0A5A7Q9Q5_STRAF</name>
<dbReference type="Proteomes" id="UP000325081">
    <property type="component" value="Unassembled WGS sequence"/>
</dbReference>